<dbReference type="PRINTS" id="PR00180">
    <property type="entry name" value="CRETINALDHBP"/>
</dbReference>
<protein>
    <recommendedName>
        <fullName evidence="1">CRAL-TRIO domain-containing protein</fullName>
    </recommendedName>
</protein>
<dbReference type="Proteomes" id="UP000801492">
    <property type="component" value="Unassembled WGS sequence"/>
</dbReference>
<dbReference type="SUPFAM" id="SSF46938">
    <property type="entry name" value="CRAL/TRIO N-terminal domain"/>
    <property type="match status" value="1"/>
</dbReference>
<gene>
    <name evidence="2" type="ORF">ILUMI_26616</name>
</gene>
<accession>A0A8K0FVW2</accession>
<dbReference type="OrthoDB" id="6575879at2759"/>
<keyword evidence="3" id="KW-1185">Reference proteome</keyword>
<dbReference type="GO" id="GO:0016020">
    <property type="term" value="C:membrane"/>
    <property type="evidence" value="ECO:0007669"/>
    <property type="project" value="TreeGrafter"/>
</dbReference>
<dbReference type="PROSITE" id="PS50191">
    <property type="entry name" value="CRAL_TRIO"/>
    <property type="match status" value="1"/>
</dbReference>
<dbReference type="InterPro" id="IPR001251">
    <property type="entry name" value="CRAL-TRIO_dom"/>
</dbReference>
<dbReference type="Gene3D" id="3.40.525.10">
    <property type="entry name" value="CRAL-TRIO lipid binding domain"/>
    <property type="match status" value="1"/>
</dbReference>
<dbReference type="GO" id="GO:1902936">
    <property type="term" value="F:phosphatidylinositol bisphosphate binding"/>
    <property type="evidence" value="ECO:0007669"/>
    <property type="project" value="TreeGrafter"/>
</dbReference>
<dbReference type="CDD" id="cd00170">
    <property type="entry name" value="SEC14"/>
    <property type="match status" value="1"/>
</dbReference>
<evidence type="ECO:0000313" key="3">
    <source>
        <dbReference type="Proteomes" id="UP000801492"/>
    </source>
</evidence>
<comment type="caution">
    <text evidence="2">The sequence shown here is derived from an EMBL/GenBank/DDBJ whole genome shotgun (WGS) entry which is preliminary data.</text>
</comment>
<dbReference type="InterPro" id="IPR036273">
    <property type="entry name" value="CRAL/TRIO_N_dom_sf"/>
</dbReference>
<name>A0A8K0FVW2_IGNLU</name>
<proteinExistence type="predicted"/>
<feature type="domain" description="CRAL-TRIO" evidence="1">
    <location>
        <begin position="88"/>
        <end position="249"/>
    </location>
</feature>
<dbReference type="Gene3D" id="1.20.5.1200">
    <property type="entry name" value="Alpha-tocopherol transfer"/>
    <property type="match status" value="1"/>
</dbReference>
<dbReference type="AlphaFoldDB" id="A0A8K0FVW2"/>
<dbReference type="InterPro" id="IPR036865">
    <property type="entry name" value="CRAL-TRIO_dom_sf"/>
</dbReference>
<dbReference type="Pfam" id="PF00650">
    <property type="entry name" value="CRAL_TRIO"/>
    <property type="match status" value="1"/>
</dbReference>
<dbReference type="EMBL" id="VTPC01091141">
    <property type="protein sequence ID" value="KAF2879555.1"/>
    <property type="molecule type" value="Genomic_DNA"/>
</dbReference>
<dbReference type="SUPFAM" id="SSF52087">
    <property type="entry name" value="CRAL/TRIO domain"/>
    <property type="match status" value="1"/>
</dbReference>
<evidence type="ECO:0000259" key="1">
    <source>
        <dbReference type="PROSITE" id="PS50191"/>
    </source>
</evidence>
<dbReference type="PANTHER" id="PTHR10174">
    <property type="entry name" value="ALPHA-TOCOPHEROL TRANSFER PROTEIN-RELATED"/>
    <property type="match status" value="1"/>
</dbReference>
<sequence length="301" mass="35795">MSLLQYSEEQRQRILSCYGKTQKIIDEDIENIQNWMKKQPHLPEIADRRIIERILMTRKYRVEKTKEVLDNYYTLRSLLPEFYEKNVNDNEIKKIMDAVYFITLPKLTEDLNRVTILRTGANLEDFNVFAYITLTFNVAEVRFREDYCLSDVQIYDLEGVKAEHLLKFTPTITKRCFIVMEKVFSVRAHGIHFLNASSYVGPFLNFLKSFLKPKLAERIHIHRDMESLYRTVPKSVLPKDYGGEEKSLAELNDLWKDKFLEYRDLFENIRKVRVNEDLRPGKPLDPEFYGIDGNFRKLEVD</sequence>
<reference evidence="2" key="1">
    <citation type="submission" date="2019-08" db="EMBL/GenBank/DDBJ databases">
        <title>The genome of the North American firefly Photinus pyralis.</title>
        <authorList>
            <consortium name="Photinus pyralis genome working group"/>
            <person name="Fallon T.R."/>
            <person name="Sander Lower S.E."/>
            <person name="Weng J.-K."/>
        </authorList>
    </citation>
    <scope>NUCLEOTIDE SEQUENCE</scope>
    <source>
        <strain evidence="2">TRF0915ILg1</strain>
        <tissue evidence="2">Whole body</tissue>
    </source>
</reference>
<evidence type="ECO:0000313" key="2">
    <source>
        <dbReference type="EMBL" id="KAF2879555.1"/>
    </source>
</evidence>
<dbReference type="PANTHER" id="PTHR10174:SF222">
    <property type="entry name" value="GH10083P-RELATED"/>
    <property type="match status" value="1"/>
</dbReference>
<organism evidence="2 3">
    <name type="scientific">Ignelater luminosus</name>
    <name type="common">Cucubano</name>
    <name type="synonym">Pyrophorus luminosus</name>
    <dbReference type="NCBI Taxonomy" id="2038154"/>
    <lineage>
        <taxon>Eukaryota</taxon>
        <taxon>Metazoa</taxon>
        <taxon>Ecdysozoa</taxon>
        <taxon>Arthropoda</taxon>
        <taxon>Hexapoda</taxon>
        <taxon>Insecta</taxon>
        <taxon>Pterygota</taxon>
        <taxon>Neoptera</taxon>
        <taxon>Endopterygota</taxon>
        <taxon>Coleoptera</taxon>
        <taxon>Polyphaga</taxon>
        <taxon>Elateriformia</taxon>
        <taxon>Elateroidea</taxon>
        <taxon>Elateridae</taxon>
        <taxon>Agrypninae</taxon>
        <taxon>Pyrophorini</taxon>
        <taxon>Ignelater</taxon>
    </lineage>
</organism>
<dbReference type="SMART" id="SM00516">
    <property type="entry name" value="SEC14"/>
    <property type="match status" value="1"/>
</dbReference>